<organism evidence="2 3">
    <name type="scientific">Lysobacter spongiicola DSM 21749</name>
    <dbReference type="NCBI Taxonomy" id="1122188"/>
    <lineage>
        <taxon>Bacteria</taxon>
        <taxon>Pseudomonadati</taxon>
        <taxon>Pseudomonadota</taxon>
        <taxon>Gammaproteobacteria</taxon>
        <taxon>Lysobacterales</taxon>
        <taxon>Lysobacteraceae</taxon>
        <taxon>Novilysobacter</taxon>
    </lineage>
</organism>
<dbReference type="Proteomes" id="UP000190061">
    <property type="component" value="Unassembled WGS sequence"/>
</dbReference>
<proteinExistence type="predicted"/>
<name>A0A1T4RLT3_9GAMM</name>
<keyword evidence="1" id="KW-1133">Transmembrane helix</keyword>
<dbReference type="STRING" id="1122188.SAMN02745674_02254"/>
<dbReference type="RefSeq" id="WP_078758808.1">
    <property type="nucleotide sequence ID" value="NZ_FUXP01000009.1"/>
</dbReference>
<dbReference type="AlphaFoldDB" id="A0A1T4RLT3"/>
<reference evidence="2 3" key="1">
    <citation type="submission" date="2017-02" db="EMBL/GenBank/DDBJ databases">
        <authorList>
            <person name="Peterson S.W."/>
        </authorList>
    </citation>
    <scope>NUCLEOTIDE SEQUENCE [LARGE SCALE GENOMIC DNA]</scope>
    <source>
        <strain evidence="2 3">DSM 21749</strain>
    </source>
</reference>
<sequence>MNADHQDGQRPVDPRARGRNRTMLVAVAVLFFGSLLLAGVLRFSGWQPEGRKNNGELLEPPVDLREQVPVLVDGGEYDWNPGERTWRIAVAPPAQCGDECARLANDLDKVWQLFGAKADRVHVLWICADEGCMPPSGAPQPATLQQVRPDTRLRDALPGVDDPSGVPVYVIDPNGFVILRYAPGFDPVGLREDVARLLKLI</sequence>
<keyword evidence="1" id="KW-0472">Membrane</keyword>
<keyword evidence="3" id="KW-1185">Reference proteome</keyword>
<keyword evidence="1" id="KW-0812">Transmembrane</keyword>
<gene>
    <name evidence="2" type="ORF">SAMN02745674_02254</name>
</gene>
<evidence type="ECO:0008006" key="4">
    <source>
        <dbReference type="Google" id="ProtNLM"/>
    </source>
</evidence>
<feature type="transmembrane region" description="Helical" evidence="1">
    <location>
        <begin position="23"/>
        <end position="43"/>
    </location>
</feature>
<evidence type="ECO:0000256" key="1">
    <source>
        <dbReference type="SAM" id="Phobius"/>
    </source>
</evidence>
<dbReference type="EMBL" id="FUXP01000009">
    <property type="protein sequence ID" value="SKA16708.1"/>
    <property type="molecule type" value="Genomic_DNA"/>
</dbReference>
<evidence type="ECO:0000313" key="2">
    <source>
        <dbReference type="EMBL" id="SKA16708.1"/>
    </source>
</evidence>
<dbReference type="SUPFAM" id="SSF52833">
    <property type="entry name" value="Thioredoxin-like"/>
    <property type="match status" value="1"/>
</dbReference>
<accession>A0A1T4RLT3</accession>
<protein>
    <recommendedName>
        <fullName evidence="4">Cytochrome oxidase Cu insertion factor, SCO1/SenC/PrrC family</fullName>
    </recommendedName>
</protein>
<dbReference type="InterPro" id="IPR036249">
    <property type="entry name" value="Thioredoxin-like_sf"/>
</dbReference>
<evidence type="ECO:0000313" key="3">
    <source>
        <dbReference type="Proteomes" id="UP000190061"/>
    </source>
</evidence>